<evidence type="ECO:0000313" key="2">
    <source>
        <dbReference type="Proteomes" id="UP000216605"/>
    </source>
</evidence>
<dbReference type="Proteomes" id="UP000216605">
    <property type="component" value="Unassembled WGS sequence"/>
</dbReference>
<reference evidence="1 2" key="1">
    <citation type="submission" date="2017-07" db="EMBL/GenBank/DDBJ databases">
        <title>Flavobacterium cyanobacteriorum sp. nov., isolated from cyanobacterial aggregates in a eutrophic lake.</title>
        <authorList>
            <person name="Cai H."/>
        </authorList>
    </citation>
    <scope>NUCLEOTIDE SEQUENCE [LARGE SCALE GENOMIC DNA]</scope>
    <source>
        <strain evidence="1 2">TH021</strain>
    </source>
</reference>
<proteinExistence type="predicted"/>
<comment type="caution">
    <text evidence="1">The sequence shown here is derived from an EMBL/GenBank/DDBJ whole genome shotgun (WGS) entry which is preliminary data.</text>
</comment>
<organism evidence="1 2">
    <name type="scientific">Flavobacterium cyanobacteriorum</name>
    <dbReference type="NCBI Taxonomy" id="2022802"/>
    <lineage>
        <taxon>Bacteria</taxon>
        <taxon>Pseudomonadati</taxon>
        <taxon>Bacteroidota</taxon>
        <taxon>Flavobacteriia</taxon>
        <taxon>Flavobacteriales</taxon>
        <taxon>Flavobacteriaceae</taxon>
        <taxon>Flavobacterium</taxon>
    </lineage>
</organism>
<evidence type="ECO:0000313" key="1">
    <source>
        <dbReference type="EMBL" id="OYQ38330.1"/>
    </source>
</evidence>
<dbReference type="EMBL" id="NOXV01000222">
    <property type="protein sequence ID" value="OYQ38330.1"/>
    <property type="molecule type" value="Genomic_DNA"/>
</dbReference>
<keyword evidence="2" id="KW-1185">Reference proteome</keyword>
<gene>
    <name evidence="1" type="ORF">CHU92_05495</name>
</gene>
<accession>A0A255ZCK1</accession>
<dbReference type="OrthoDB" id="1491217at2"/>
<protein>
    <submittedName>
        <fullName evidence="1">Uncharacterized protein</fullName>
    </submittedName>
</protein>
<name>A0A255ZCK1_9FLAO</name>
<sequence length="114" mass="13103">MNEVSYYQEFSEKFSTYLQSYLPNDFKIYFSINKTLDAIISELELLSGTVIKEQGAYVPKLKVDIVFAIVNAANETRLILIEAKYLSQLSLKDYSQLVGYLQVAKTINRITFIN</sequence>
<dbReference type="AlphaFoldDB" id="A0A255ZCK1"/>
<dbReference type="RefSeq" id="WP_094413402.1">
    <property type="nucleotide sequence ID" value="NZ_NOXV01000222.1"/>
</dbReference>